<dbReference type="PANTHER" id="PTHR38460">
    <property type="entry name" value="TAUTOMERASE YOLI-RELATED"/>
    <property type="match status" value="1"/>
</dbReference>
<dbReference type="SUPFAM" id="SSF55331">
    <property type="entry name" value="Tautomerase/MIF"/>
    <property type="match status" value="1"/>
</dbReference>
<dbReference type="Proteomes" id="UP001343257">
    <property type="component" value="Unassembled WGS sequence"/>
</dbReference>
<accession>A0ABU6Q0L9</accession>
<dbReference type="InterPro" id="IPR014347">
    <property type="entry name" value="Tautomerase/MIF_sf"/>
</dbReference>
<reference evidence="1 2" key="1">
    <citation type="submission" date="2023-03" db="EMBL/GenBank/DDBJ databases">
        <title>Bacillus Genome Sequencing.</title>
        <authorList>
            <person name="Dunlap C."/>
        </authorList>
    </citation>
    <scope>NUCLEOTIDE SEQUENCE [LARGE SCALE GENOMIC DNA]</scope>
    <source>
        <strain evidence="1 2">NRS-52</strain>
    </source>
</reference>
<name>A0ABU6Q0L9_9BACL</name>
<dbReference type="Gene3D" id="3.30.429.10">
    <property type="entry name" value="Macrophage Migration Inhibitory Factor"/>
    <property type="match status" value="1"/>
</dbReference>
<comment type="caution">
    <text evidence="1">The sequence shown here is derived from an EMBL/GenBank/DDBJ whole genome shotgun (WGS) entry which is preliminary data.</text>
</comment>
<dbReference type="InterPro" id="IPR037479">
    <property type="entry name" value="Tauto_MSAD"/>
</dbReference>
<proteinExistence type="predicted"/>
<organism evidence="1 2">
    <name type="scientific">Paenibacillus chibensis</name>
    <dbReference type="NCBI Taxonomy" id="59846"/>
    <lineage>
        <taxon>Bacteria</taxon>
        <taxon>Bacillati</taxon>
        <taxon>Bacillota</taxon>
        <taxon>Bacilli</taxon>
        <taxon>Bacillales</taxon>
        <taxon>Paenibacillaceae</taxon>
        <taxon>Paenibacillus</taxon>
    </lineage>
</organism>
<dbReference type="EMBL" id="JARTLD010000075">
    <property type="protein sequence ID" value="MED5020678.1"/>
    <property type="molecule type" value="Genomic_DNA"/>
</dbReference>
<dbReference type="Pfam" id="PF14552">
    <property type="entry name" value="Tautomerase_2"/>
    <property type="match status" value="1"/>
</dbReference>
<sequence length="129" mass="14778">MPFIRIDLHEGKPAEELSVISRSIQQAMVETIDVLEDDYFQVITPHAPGELLYDRHYMNIDRSGEQIFIQITMKEGRSLRKKRALFARIAELLQANAGVRPQDVMVILTENKQENWSFGHGIAQLAAEE</sequence>
<protein>
    <submittedName>
        <fullName evidence="1">Tautomerase family protein</fullName>
    </submittedName>
</protein>
<evidence type="ECO:0000313" key="2">
    <source>
        <dbReference type="Proteomes" id="UP001343257"/>
    </source>
</evidence>
<keyword evidence="2" id="KW-1185">Reference proteome</keyword>
<dbReference type="PANTHER" id="PTHR38460:SF1">
    <property type="entry name" value="TAUTOMERASE YOLI-RELATED"/>
    <property type="match status" value="1"/>
</dbReference>
<gene>
    <name evidence="1" type="ORF">P9847_25800</name>
</gene>
<dbReference type="RefSeq" id="WP_328282116.1">
    <property type="nucleotide sequence ID" value="NZ_JARTLD010000075.1"/>
</dbReference>
<evidence type="ECO:0000313" key="1">
    <source>
        <dbReference type="EMBL" id="MED5020678.1"/>
    </source>
</evidence>